<dbReference type="GO" id="GO:0016241">
    <property type="term" value="P:regulation of macroautophagy"/>
    <property type="evidence" value="ECO:0007669"/>
    <property type="project" value="UniProtKB-ARBA"/>
</dbReference>
<feature type="domain" description="Glycosyl hydrolase family 30 TIM-barrel" evidence="14">
    <location>
        <begin position="433"/>
        <end position="775"/>
    </location>
</feature>
<dbReference type="GO" id="GO:0042391">
    <property type="term" value="P:regulation of membrane potential"/>
    <property type="evidence" value="ECO:0007669"/>
    <property type="project" value="UniProtKB-ARBA"/>
</dbReference>
<comment type="catalytic activity">
    <reaction evidence="10">
        <text>a beta-D-glucosylceramide + H2O = an N-acyl-sphingoid base + D-glucose</text>
        <dbReference type="Rhea" id="RHEA:81447"/>
        <dbReference type="ChEBI" id="CHEBI:4167"/>
        <dbReference type="ChEBI" id="CHEBI:15377"/>
        <dbReference type="ChEBI" id="CHEBI:83264"/>
        <dbReference type="ChEBI" id="CHEBI:83273"/>
    </reaction>
    <physiologicalReaction direction="left-to-right" evidence="10">
        <dbReference type="Rhea" id="RHEA:81448"/>
    </physiologicalReaction>
</comment>
<dbReference type="GO" id="GO:0030163">
    <property type="term" value="P:protein catabolic process"/>
    <property type="evidence" value="ECO:0007669"/>
    <property type="project" value="UniProtKB-ARBA"/>
</dbReference>
<evidence type="ECO:0000256" key="6">
    <source>
        <dbReference type="ARBA" id="ARBA00022729"/>
    </source>
</evidence>
<dbReference type="GO" id="GO:0010605">
    <property type="term" value="P:negative regulation of macromolecule metabolic process"/>
    <property type="evidence" value="ECO:0007669"/>
    <property type="project" value="UniProtKB-ARBA"/>
</dbReference>
<dbReference type="GO" id="GO:0004348">
    <property type="term" value="F:glucosylceramidase activity"/>
    <property type="evidence" value="ECO:0007669"/>
    <property type="project" value="UniProtKB-EC"/>
</dbReference>
<keyword evidence="8 12" id="KW-0746">Sphingolipid metabolism</keyword>
<evidence type="ECO:0000256" key="8">
    <source>
        <dbReference type="ARBA" id="ARBA00022919"/>
    </source>
</evidence>
<feature type="compositionally biased region" description="Polar residues" evidence="13">
    <location>
        <begin position="43"/>
        <end position="53"/>
    </location>
</feature>
<keyword evidence="7 12" id="KW-0378">Hydrolase</keyword>
<dbReference type="GO" id="GO:0032006">
    <property type="term" value="P:regulation of TOR signaling"/>
    <property type="evidence" value="ECO:0007669"/>
    <property type="project" value="UniProtKB-ARBA"/>
</dbReference>
<accession>A0A195B051</accession>
<comment type="catalytic activity">
    <reaction evidence="1">
        <text>a beta-D-glucosyl-(1&lt;-&gt;1')-N-acylsphing-4-enine + H2O = an N-acylsphing-4-enine + D-glucose</text>
        <dbReference type="Rhea" id="RHEA:13269"/>
        <dbReference type="ChEBI" id="CHEBI:4167"/>
        <dbReference type="ChEBI" id="CHEBI:15377"/>
        <dbReference type="ChEBI" id="CHEBI:22801"/>
        <dbReference type="ChEBI" id="CHEBI:52639"/>
        <dbReference type="EC" id="3.2.1.45"/>
    </reaction>
    <physiologicalReaction direction="left-to-right" evidence="1">
        <dbReference type="Rhea" id="RHEA:13270"/>
    </physiologicalReaction>
</comment>
<dbReference type="GO" id="GO:0006914">
    <property type="term" value="P:autophagy"/>
    <property type="evidence" value="ECO:0007669"/>
    <property type="project" value="UniProtKB-ARBA"/>
</dbReference>
<evidence type="ECO:0000256" key="1">
    <source>
        <dbReference type="ARBA" id="ARBA00001013"/>
    </source>
</evidence>
<dbReference type="GO" id="GO:0051246">
    <property type="term" value="P:regulation of protein metabolic process"/>
    <property type="evidence" value="ECO:0007669"/>
    <property type="project" value="UniProtKB-ARBA"/>
</dbReference>
<evidence type="ECO:0000313" key="17">
    <source>
        <dbReference type="Proteomes" id="UP000078540"/>
    </source>
</evidence>
<organism evidence="16 17">
    <name type="scientific">Atta colombica</name>
    <dbReference type="NCBI Taxonomy" id="520822"/>
    <lineage>
        <taxon>Eukaryota</taxon>
        <taxon>Metazoa</taxon>
        <taxon>Ecdysozoa</taxon>
        <taxon>Arthropoda</taxon>
        <taxon>Hexapoda</taxon>
        <taxon>Insecta</taxon>
        <taxon>Pterygota</taxon>
        <taxon>Neoptera</taxon>
        <taxon>Endopterygota</taxon>
        <taxon>Hymenoptera</taxon>
        <taxon>Apocrita</taxon>
        <taxon>Aculeata</taxon>
        <taxon>Formicoidea</taxon>
        <taxon>Formicidae</taxon>
        <taxon>Myrmicinae</taxon>
        <taxon>Atta</taxon>
    </lineage>
</organism>
<dbReference type="GO" id="GO:0006680">
    <property type="term" value="P:glucosylceramide catabolic process"/>
    <property type="evidence" value="ECO:0007669"/>
    <property type="project" value="TreeGrafter"/>
</dbReference>
<comment type="similarity">
    <text evidence="4 12">Belongs to the glycosyl hydrolase 30 family.</text>
</comment>
<dbReference type="GO" id="GO:0005774">
    <property type="term" value="C:vacuolar membrane"/>
    <property type="evidence" value="ECO:0007669"/>
    <property type="project" value="UniProtKB-ARBA"/>
</dbReference>
<dbReference type="GO" id="GO:0006066">
    <property type="term" value="P:alcohol metabolic process"/>
    <property type="evidence" value="ECO:0007669"/>
    <property type="project" value="UniProtKB-ARBA"/>
</dbReference>
<name>A0A195B051_9HYME</name>
<comment type="pathway">
    <text evidence="2">Lipid metabolism; sphingolipid metabolism.</text>
</comment>
<dbReference type="GO" id="GO:0071897">
    <property type="term" value="P:DNA biosynthetic process"/>
    <property type="evidence" value="ECO:0007669"/>
    <property type="project" value="UniProtKB-ARBA"/>
</dbReference>
<evidence type="ECO:0000256" key="4">
    <source>
        <dbReference type="ARBA" id="ARBA00005382"/>
    </source>
</evidence>
<dbReference type="GO" id="GO:0008202">
    <property type="term" value="P:steroid metabolic process"/>
    <property type="evidence" value="ECO:0007669"/>
    <property type="project" value="UniProtKB-ARBA"/>
</dbReference>
<dbReference type="GO" id="GO:0005102">
    <property type="term" value="F:signaling receptor binding"/>
    <property type="evidence" value="ECO:0007669"/>
    <property type="project" value="UniProtKB-ARBA"/>
</dbReference>
<reference evidence="16 17" key="1">
    <citation type="submission" date="2015-09" db="EMBL/GenBank/DDBJ databases">
        <title>Atta colombica WGS genome.</title>
        <authorList>
            <person name="Nygaard S."/>
            <person name="Hu H."/>
            <person name="Boomsma J."/>
            <person name="Zhang G."/>
        </authorList>
    </citation>
    <scope>NUCLEOTIDE SEQUENCE [LARGE SCALE GENOMIC DNA]</scope>
    <source>
        <strain evidence="16">Treedump-2</strain>
        <tissue evidence="16">Whole body</tissue>
    </source>
</reference>
<evidence type="ECO:0000256" key="5">
    <source>
        <dbReference type="ARBA" id="ARBA00012658"/>
    </source>
</evidence>
<dbReference type="PANTHER" id="PTHR11069:SF23">
    <property type="entry name" value="LYSOSOMAL ACID GLUCOSYLCERAMIDASE"/>
    <property type="match status" value="1"/>
</dbReference>
<evidence type="ECO:0000256" key="3">
    <source>
        <dbReference type="ARBA" id="ARBA00004991"/>
    </source>
</evidence>
<dbReference type="SUPFAM" id="SSF56672">
    <property type="entry name" value="DNA/RNA polymerases"/>
    <property type="match status" value="1"/>
</dbReference>
<evidence type="ECO:0000256" key="13">
    <source>
        <dbReference type="SAM" id="MobiDB-lite"/>
    </source>
</evidence>
<keyword evidence="6" id="KW-0732">Signal</keyword>
<dbReference type="Gene3D" id="3.20.20.80">
    <property type="entry name" value="Glycosidases"/>
    <property type="match status" value="1"/>
</dbReference>
<sequence length="848" mass="98184">MRYDKRSPHEVHRVQTIMERIDREQRARNLKKRMQPCAVRTRNPASRTRNKQNSYDCLTSDNCQSNIDHRLSITKITKIVSELITEFVGSESNFPYGLRFIDSYRFLASSLDKLVIYIIRKKIDCAEKLENLCLPPRESFYSSLIGDTIYSDLYLKTNILLADVFESFCDNCVASYGLDPAYYYTLPSFTQLLPHDFRWVDDKNTKFRILVKNDFEKSLYKLMNNAEFGKTVENVRNRINVKLLTKWQGKYVLHINDAEAMIAKPNLHSHSIFSENLTIKLRKLEVKFDKPIYVGMCILDISKTCLYEFHYMVPLFREKCKIMYIDTDSLILIKKSSSQQLKMLRTLILIAVLITVKGDECIPRSFGNNSIVCVCNSTYCDTVSKQKLQQNQLLWYTSTEDGKRMQSSVMNFTAKNESDLVLTVDVNQKFQKIQGFGGAMTDAAALNIKTLSNKTQQILLESYFGSNGIGYTFTRIPIAGTDFSTRPYTYDDVPNDFTLSHFKLVEEDDFKIEYLHYIKNIMSDELKIITTAWSAPAWMKNSKSITWGTLKSEYYQLYADYILKFFDAYKERGINIWGITPGNEPLDGFIPFFPFNAMGWTPTTSAAWTVEHLAPTLANAGYNPLYVAMDDQRFEIPWFTELMFEYPKTKELFSGTAVHWYADEMFSPLRLTQLHDKYPDKFILMTEACTGSSPLDKEKVILGSWERGQKYALDIIENLSHWMVGWIDWNMALNEYGAPNWAKNYVDSPIIVMPQTDEFYKQPMFYAISHFSQFVPRNSYRILSTGLEDNPNIKTIAFLTPEQYIVVVAVNKAYTAFTITVKNKNKNNVVNVHLPAKSFNTLLYLAQE</sequence>
<feature type="domain" description="Glycosyl hydrolase family 30 beta sandwich" evidence="15">
    <location>
        <begin position="778"/>
        <end position="842"/>
    </location>
</feature>
<dbReference type="Pfam" id="PF02055">
    <property type="entry name" value="Glyco_hydro_30"/>
    <property type="match status" value="1"/>
</dbReference>
<dbReference type="InterPro" id="IPR033453">
    <property type="entry name" value="Glyco_hydro_30_TIM-barrel"/>
</dbReference>
<dbReference type="InterPro" id="IPR017853">
    <property type="entry name" value="GH"/>
</dbReference>
<dbReference type="PANTHER" id="PTHR11069">
    <property type="entry name" value="GLUCOSYLCERAMIDASE"/>
    <property type="match status" value="1"/>
</dbReference>
<evidence type="ECO:0000256" key="2">
    <source>
        <dbReference type="ARBA" id="ARBA00004760"/>
    </source>
</evidence>
<evidence type="ECO:0000313" key="16">
    <source>
        <dbReference type="EMBL" id="KYM77670.1"/>
    </source>
</evidence>
<evidence type="ECO:0000259" key="14">
    <source>
        <dbReference type="Pfam" id="PF02055"/>
    </source>
</evidence>
<evidence type="ECO:0000256" key="11">
    <source>
        <dbReference type="ARBA" id="ARBA00051345"/>
    </source>
</evidence>
<evidence type="ECO:0000259" key="15">
    <source>
        <dbReference type="Pfam" id="PF17189"/>
    </source>
</evidence>
<dbReference type="InterPro" id="IPR033452">
    <property type="entry name" value="GH30_C"/>
</dbReference>
<dbReference type="GO" id="GO:0016758">
    <property type="term" value="F:hexosyltransferase activity"/>
    <property type="evidence" value="ECO:0007669"/>
    <property type="project" value="UniProtKB-ARBA"/>
</dbReference>
<evidence type="ECO:0000256" key="9">
    <source>
        <dbReference type="ARBA" id="ARBA00023098"/>
    </source>
</evidence>
<evidence type="ECO:0000256" key="7">
    <source>
        <dbReference type="ARBA" id="ARBA00022801"/>
    </source>
</evidence>
<dbReference type="SUPFAM" id="SSF51445">
    <property type="entry name" value="(Trans)glycosidases"/>
    <property type="match status" value="1"/>
</dbReference>
<dbReference type="STRING" id="520822.A0A195B051"/>
<dbReference type="FunFam" id="3.20.20.80:FF:000030">
    <property type="entry name" value="Lysosomal acid glucosylceramidase"/>
    <property type="match status" value="1"/>
</dbReference>
<comment type="catalytic activity">
    <reaction evidence="11">
        <text>an N-acyl-1-beta-D-glucosyl-15-methylhexadecasphing-4-enine + H2O = an N-acyl-15-methylhexadecasphing-4-enine + D-glucose</text>
        <dbReference type="Rhea" id="RHEA:34755"/>
        <dbReference type="ChEBI" id="CHEBI:4167"/>
        <dbReference type="ChEBI" id="CHEBI:15377"/>
        <dbReference type="ChEBI" id="CHEBI:70815"/>
        <dbReference type="ChEBI" id="CHEBI:70846"/>
    </reaction>
    <physiologicalReaction direction="left-to-right" evidence="11">
        <dbReference type="Rhea" id="RHEA:34756"/>
    </physiologicalReaction>
</comment>
<dbReference type="Pfam" id="PF17189">
    <property type="entry name" value="Glyco_hydro_30C"/>
    <property type="match status" value="1"/>
</dbReference>
<dbReference type="EMBL" id="KQ976692">
    <property type="protein sequence ID" value="KYM77670.1"/>
    <property type="molecule type" value="Genomic_DNA"/>
</dbReference>
<keyword evidence="9 12" id="KW-0443">Lipid metabolism</keyword>
<dbReference type="SUPFAM" id="SSF51011">
    <property type="entry name" value="Glycosyl hydrolase domain"/>
    <property type="match status" value="1"/>
</dbReference>
<keyword evidence="17" id="KW-1185">Reference proteome</keyword>
<feature type="region of interest" description="Disordered" evidence="13">
    <location>
        <begin position="32"/>
        <end position="53"/>
    </location>
</feature>
<protein>
    <recommendedName>
        <fullName evidence="5 12">Glucosylceramidase</fullName>
        <ecNumber evidence="5 12">3.2.1.45</ecNumber>
    </recommendedName>
</protein>
<gene>
    <name evidence="16" type="ORF">ALC53_11680</name>
</gene>
<dbReference type="GO" id="GO:0005764">
    <property type="term" value="C:lysosome"/>
    <property type="evidence" value="ECO:0007669"/>
    <property type="project" value="UniProtKB-ARBA"/>
</dbReference>
<dbReference type="GO" id="GO:0007040">
    <property type="term" value="P:lysosome organization"/>
    <property type="evidence" value="ECO:0007669"/>
    <property type="project" value="UniProtKB-ARBA"/>
</dbReference>
<dbReference type="InterPro" id="IPR001139">
    <property type="entry name" value="Glyco_hydro_30"/>
</dbReference>
<comment type="pathway">
    <text evidence="3">Sphingolipid metabolism.</text>
</comment>
<proteinExistence type="inferred from homology"/>
<dbReference type="EC" id="3.2.1.45" evidence="5 12"/>
<evidence type="ECO:0000256" key="10">
    <source>
        <dbReference type="ARBA" id="ARBA00050474"/>
    </source>
</evidence>
<dbReference type="PRINTS" id="PR00843">
    <property type="entry name" value="GLHYDRLASE30"/>
</dbReference>
<dbReference type="InterPro" id="IPR043502">
    <property type="entry name" value="DNA/RNA_pol_sf"/>
</dbReference>
<keyword evidence="12" id="KW-0326">Glycosidase</keyword>
<evidence type="ECO:0000256" key="12">
    <source>
        <dbReference type="RuleBase" id="RU361188"/>
    </source>
</evidence>
<dbReference type="Proteomes" id="UP000078540">
    <property type="component" value="Unassembled WGS sequence"/>
</dbReference>
<dbReference type="AlphaFoldDB" id="A0A195B051"/>